<feature type="compositionally biased region" description="Basic and acidic residues" evidence="1">
    <location>
        <begin position="590"/>
        <end position="602"/>
    </location>
</feature>
<feature type="compositionally biased region" description="Basic and acidic residues" evidence="1">
    <location>
        <begin position="422"/>
        <end position="451"/>
    </location>
</feature>
<feature type="region of interest" description="Disordered" evidence="1">
    <location>
        <begin position="177"/>
        <end position="236"/>
    </location>
</feature>
<proteinExistence type="predicted"/>
<feature type="compositionally biased region" description="Acidic residues" evidence="1">
    <location>
        <begin position="618"/>
        <end position="628"/>
    </location>
</feature>
<dbReference type="GO" id="GO:0003677">
    <property type="term" value="F:DNA binding"/>
    <property type="evidence" value="ECO:0007669"/>
    <property type="project" value="InterPro"/>
</dbReference>
<evidence type="ECO:0000313" key="4">
    <source>
        <dbReference type="Proteomes" id="UP001224775"/>
    </source>
</evidence>
<dbReference type="InterPro" id="IPR003611">
    <property type="entry name" value="NUMOD3"/>
</dbReference>
<feature type="domain" description="Nuclease associated modular" evidence="2">
    <location>
        <begin position="230"/>
        <end position="246"/>
    </location>
</feature>
<feature type="compositionally biased region" description="Low complexity" evidence="1">
    <location>
        <begin position="209"/>
        <end position="225"/>
    </location>
</feature>
<dbReference type="Pfam" id="PF07460">
    <property type="entry name" value="NUMOD3"/>
    <property type="match status" value="3"/>
</dbReference>
<feature type="domain" description="Nuclease associated modular" evidence="2">
    <location>
        <begin position="206"/>
        <end position="222"/>
    </location>
</feature>
<name>A0AAD8YMN3_9STRA</name>
<feature type="compositionally biased region" description="Basic residues" evidence="1">
    <location>
        <begin position="481"/>
        <end position="498"/>
    </location>
</feature>
<evidence type="ECO:0000256" key="1">
    <source>
        <dbReference type="SAM" id="MobiDB-lite"/>
    </source>
</evidence>
<feature type="compositionally biased region" description="Basic residues" evidence="1">
    <location>
        <begin position="397"/>
        <end position="412"/>
    </location>
</feature>
<dbReference type="PANTHER" id="PTHR34199">
    <property type="entry name" value="NUMOD3 MOTIF FAMILY PROTEIN, EXPRESSED"/>
    <property type="match status" value="1"/>
</dbReference>
<feature type="compositionally biased region" description="Basic and acidic residues" evidence="1">
    <location>
        <begin position="269"/>
        <end position="283"/>
    </location>
</feature>
<gene>
    <name evidence="3" type="ORF">QTG54_000074</name>
</gene>
<dbReference type="EMBL" id="JATAAI010000001">
    <property type="protein sequence ID" value="KAK1748135.1"/>
    <property type="molecule type" value="Genomic_DNA"/>
</dbReference>
<feature type="compositionally biased region" description="Basic and acidic residues" evidence="1">
    <location>
        <begin position="537"/>
        <end position="546"/>
    </location>
</feature>
<feature type="domain" description="Nuclease associated modular" evidence="2">
    <location>
        <begin position="328"/>
        <end position="344"/>
    </location>
</feature>
<keyword evidence="4" id="KW-1185">Reference proteome</keyword>
<dbReference type="Proteomes" id="UP001224775">
    <property type="component" value="Unassembled WGS sequence"/>
</dbReference>
<feature type="compositionally biased region" description="Basic and acidic residues" evidence="1">
    <location>
        <begin position="297"/>
        <end position="339"/>
    </location>
</feature>
<feature type="compositionally biased region" description="Polar residues" evidence="1">
    <location>
        <begin position="177"/>
        <end position="188"/>
    </location>
</feature>
<evidence type="ECO:0000259" key="2">
    <source>
        <dbReference type="SMART" id="SM00496"/>
    </source>
</evidence>
<sequence>MTSEMMRCITDVCGCYHHKQCTKKSGNLSRRISAVTMLSLMICMCGLNACSSPMLVGAFSSWTTARHKSQRNSESQLQSFGCNPSHDFSGRRRSNYIASIVLCRSTISDETETTTFQINGAASDALNGAANGATNGASNGLSNGAALNGASLNGAALNGVSNGASLTNGLHVETETHNGQADNNINQEHGTESSDEEDVPLPTVNGGYSHTSASKAKISAANKGKTPWNKGKTRSEEVKARIAEGVRRKNRERFLAKLAEEGITEEEFNERRKAERRKKDAERRARKTAKGGYTPTEETKKKISNILKEKYANGEIKRKPRDPSTIRKGFKHSEETKQKIRESLKRKWAEDSEYRELMTNKTVASGVVGESVRKRIAETLKQKWEDPEFRASMMEKFKKRKTSSGARGKAHREKISAAMKKKWMDEEYRKRATDGMAKGREKMSSMVREAKPLAPKKPKLKKAAAVTKGKLTSVQPLTKVAGKKTATKRKKRTTKKKSAAKEGDVSLTAVKPITTTPKKSTVKEKPKEPEPDGSISRLREERRDLYDLLYGDEEDDDDDHTHVEATPPTLVSPPPASPPTVRRTPKTRRKAEETIADREDPNHLGSSLLGGGSISSLLEDDDDLDDFDPYGLSNY</sequence>
<feature type="region of interest" description="Disordered" evidence="1">
    <location>
        <begin position="397"/>
        <end position="635"/>
    </location>
</feature>
<reference evidence="3" key="1">
    <citation type="submission" date="2023-06" db="EMBL/GenBank/DDBJ databases">
        <title>Survivors Of The Sea: Transcriptome response of Skeletonema marinoi to long-term dormancy.</title>
        <authorList>
            <person name="Pinder M.I.M."/>
            <person name="Kourtchenko O."/>
            <person name="Robertson E.K."/>
            <person name="Larsson T."/>
            <person name="Maumus F."/>
            <person name="Osuna-Cruz C.M."/>
            <person name="Vancaester E."/>
            <person name="Stenow R."/>
            <person name="Vandepoele K."/>
            <person name="Ploug H."/>
            <person name="Bruchert V."/>
            <person name="Godhe A."/>
            <person name="Topel M."/>
        </authorList>
    </citation>
    <scope>NUCLEOTIDE SEQUENCE</scope>
    <source>
        <strain evidence="3">R05AC</strain>
    </source>
</reference>
<protein>
    <recommendedName>
        <fullName evidence="2">Nuclease associated modular domain-containing protein</fullName>
    </recommendedName>
</protein>
<organism evidence="3 4">
    <name type="scientific">Skeletonema marinoi</name>
    <dbReference type="NCBI Taxonomy" id="267567"/>
    <lineage>
        <taxon>Eukaryota</taxon>
        <taxon>Sar</taxon>
        <taxon>Stramenopiles</taxon>
        <taxon>Ochrophyta</taxon>
        <taxon>Bacillariophyta</taxon>
        <taxon>Coscinodiscophyceae</taxon>
        <taxon>Thalassiosirophycidae</taxon>
        <taxon>Thalassiosirales</taxon>
        <taxon>Skeletonemataceae</taxon>
        <taxon>Skeletonema</taxon>
        <taxon>Skeletonema marinoi-dohrnii complex</taxon>
    </lineage>
</organism>
<dbReference type="PANTHER" id="PTHR34199:SF2">
    <property type="entry name" value="NUMOD3 MOTIF FAMILY PROTEIN, EXPRESSED"/>
    <property type="match status" value="1"/>
</dbReference>
<dbReference type="AlphaFoldDB" id="A0AAD8YMN3"/>
<evidence type="ECO:0000313" key="3">
    <source>
        <dbReference type="EMBL" id="KAK1748135.1"/>
    </source>
</evidence>
<feature type="region of interest" description="Disordered" evidence="1">
    <location>
        <begin position="266"/>
        <end position="339"/>
    </location>
</feature>
<feature type="compositionally biased region" description="Basic and acidic residues" evidence="1">
    <location>
        <begin position="521"/>
        <end position="530"/>
    </location>
</feature>
<accession>A0AAD8YMN3</accession>
<comment type="caution">
    <text evidence="3">The sequence shown here is derived from an EMBL/GenBank/DDBJ whole genome shotgun (WGS) entry which is preliminary data.</text>
</comment>
<dbReference type="SMART" id="SM00496">
    <property type="entry name" value="IENR2"/>
    <property type="match status" value="4"/>
</dbReference>
<feature type="domain" description="Nuclease associated modular" evidence="2">
    <location>
        <begin position="291"/>
        <end position="307"/>
    </location>
</feature>